<dbReference type="SUPFAM" id="SSF57756">
    <property type="entry name" value="Retrovirus zinc finger-like domains"/>
    <property type="match status" value="1"/>
</dbReference>
<evidence type="ECO:0000313" key="6">
    <source>
        <dbReference type="Proteomes" id="UP000285405"/>
    </source>
</evidence>
<dbReference type="OrthoDB" id="3595023at2759"/>
<evidence type="ECO:0000256" key="1">
    <source>
        <dbReference type="PROSITE-ProRule" id="PRU00047"/>
    </source>
</evidence>
<proteinExistence type="predicted"/>
<sequence length="458" mass="52496">MPTYLTPSHDSSDNESSLISSHEHHENSIPLPKTRSESGSSSQNSFFEAREMSQNLGDFVPNPTDSRLTLENTVTIDPQASNELKFAAQELQNAAHYIQEAEERARKAEIKAEELREALQNLTTKMQTNPQNSQTQSVREISKRSTMKWAEWNGNTENFASWIQHNRSKLRNDVGSLPDNEGICSEIVATIPDFKRPRVLEWHKTGGPDRSWDPHAFLDHIKLRFEDKESRKKSAQRLSKLRQGKYQCFAEYLQDFEVLLGKAEGMGWPDYLKINTLEESLNSKFKSCVVPLALPENYDAWVTEVTRIANRYEAMTDWCPRNAKADDKQSYFTGEERANKVDVRTLAQEERPVVDGEGDTIMSGINKIQALIASLQNVKSNDRHRPKRRLPPAPWRSKEEFEKLRQDGKCVRCCQTGHAWRECPSFGRANRPSRSSMVNNIELNYDDTDSKNSESEKE</sequence>
<dbReference type="EMBL" id="MCBR01022241">
    <property type="protein sequence ID" value="RKF53310.1"/>
    <property type="molecule type" value="Genomic_DNA"/>
</dbReference>
<feature type="compositionally biased region" description="Polar residues" evidence="3">
    <location>
        <begin position="432"/>
        <end position="442"/>
    </location>
</feature>
<feature type="region of interest" description="Disordered" evidence="3">
    <location>
        <begin position="427"/>
        <end position="458"/>
    </location>
</feature>
<keyword evidence="1" id="KW-0479">Metal-binding</keyword>
<evidence type="ECO:0000313" key="5">
    <source>
        <dbReference type="EMBL" id="RKF53310.1"/>
    </source>
</evidence>
<feature type="compositionally biased region" description="Basic and acidic residues" evidence="3">
    <location>
        <begin position="448"/>
        <end position="458"/>
    </location>
</feature>
<dbReference type="AlphaFoldDB" id="A0A420H7C5"/>
<feature type="domain" description="CCHC-type" evidence="4">
    <location>
        <begin position="409"/>
        <end position="425"/>
    </location>
</feature>
<evidence type="ECO:0000259" key="4">
    <source>
        <dbReference type="PROSITE" id="PS50158"/>
    </source>
</evidence>
<dbReference type="InterPro" id="IPR036875">
    <property type="entry name" value="Znf_CCHC_sf"/>
</dbReference>
<gene>
    <name evidence="5" type="ORF">GcC1_222012</name>
</gene>
<dbReference type="Proteomes" id="UP000285405">
    <property type="component" value="Unassembled WGS sequence"/>
</dbReference>
<dbReference type="GO" id="GO:0008270">
    <property type="term" value="F:zinc ion binding"/>
    <property type="evidence" value="ECO:0007669"/>
    <property type="project" value="UniProtKB-KW"/>
</dbReference>
<dbReference type="PROSITE" id="PS50158">
    <property type="entry name" value="ZF_CCHC"/>
    <property type="match status" value="1"/>
</dbReference>
<reference evidence="5 6" key="1">
    <citation type="journal article" date="2018" name="BMC Genomics">
        <title>Comparative genome analyses reveal sequence features reflecting distinct modes of host-adaptation between dicot and monocot powdery mildew.</title>
        <authorList>
            <person name="Wu Y."/>
            <person name="Ma X."/>
            <person name="Pan Z."/>
            <person name="Kale S.D."/>
            <person name="Song Y."/>
            <person name="King H."/>
            <person name="Zhang Q."/>
            <person name="Presley C."/>
            <person name="Deng X."/>
            <person name="Wei C.I."/>
            <person name="Xiao S."/>
        </authorList>
    </citation>
    <scope>NUCLEOTIDE SEQUENCE [LARGE SCALE GENOMIC DNA]</scope>
    <source>
        <strain evidence="5">UCSC1</strain>
    </source>
</reference>
<feature type="region of interest" description="Disordered" evidence="3">
    <location>
        <begin position="1"/>
        <end position="45"/>
    </location>
</feature>
<keyword evidence="2" id="KW-0175">Coiled coil</keyword>
<accession>A0A420H7C5</accession>
<keyword evidence="1" id="KW-0862">Zinc</keyword>
<organism evidence="5 6">
    <name type="scientific">Golovinomyces cichoracearum</name>
    <dbReference type="NCBI Taxonomy" id="62708"/>
    <lineage>
        <taxon>Eukaryota</taxon>
        <taxon>Fungi</taxon>
        <taxon>Dikarya</taxon>
        <taxon>Ascomycota</taxon>
        <taxon>Pezizomycotina</taxon>
        <taxon>Leotiomycetes</taxon>
        <taxon>Erysiphales</taxon>
        <taxon>Erysiphaceae</taxon>
        <taxon>Golovinomyces</taxon>
    </lineage>
</organism>
<feature type="coiled-coil region" evidence="2">
    <location>
        <begin position="84"/>
        <end position="125"/>
    </location>
</feature>
<name>A0A420H7C5_9PEZI</name>
<comment type="caution">
    <text evidence="5">The sequence shown here is derived from an EMBL/GenBank/DDBJ whole genome shotgun (WGS) entry which is preliminary data.</text>
</comment>
<protein>
    <submittedName>
        <fullName evidence="5">Putative eka-like protein</fullName>
    </submittedName>
</protein>
<keyword evidence="1" id="KW-0863">Zinc-finger</keyword>
<evidence type="ECO:0000256" key="2">
    <source>
        <dbReference type="SAM" id="Coils"/>
    </source>
</evidence>
<dbReference type="GO" id="GO:0003676">
    <property type="term" value="F:nucleic acid binding"/>
    <property type="evidence" value="ECO:0007669"/>
    <property type="project" value="InterPro"/>
</dbReference>
<dbReference type="InterPro" id="IPR001878">
    <property type="entry name" value="Znf_CCHC"/>
</dbReference>
<evidence type="ECO:0000256" key="3">
    <source>
        <dbReference type="SAM" id="MobiDB-lite"/>
    </source>
</evidence>